<gene>
    <name evidence="1" type="ORF">HPB49_005242</name>
</gene>
<comment type="caution">
    <text evidence="1">The sequence shown here is derived from an EMBL/GenBank/DDBJ whole genome shotgun (WGS) entry which is preliminary data.</text>
</comment>
<dbReference type="Proteomes" id="UP000821865">
    <property type="component" value="Chromosome 9"/>
</dbReference>
<name>A0ACB8C292_DERSI</name>
<organism evidence="1 2">
    <name type="scientific">Dermacentor silvarum</name>
    <name type="common">Tick</name>
    <dbReference type="NCBI Taxonomy" id="543639"/>
    <lineage>
        <taxon>Eukaryota</taxon>
        <taxon>Metazoa</taxon>
        <taxon>Ecdysozoa</taxon>
        <taxon>Arthropoda</taxon>
        <taxon>Chelicerata</taxon>
        <taxon>Arachnida</taxon>
        <taxon>Acari</taxon>
        <taxon>Parasitiformes</taxon>
        <taxon>Ixodida</taxon>
        <taxon>Ixodoidea</taxon>
        <taxon>Ixodidae</taxon>
        <taxon>Rhipicephalinae</taxon>
        <taxon>Dermacentor</taxon>
    </lineage>
</organism>
<sequence length="977" mass="106908">MSRARLPECHGAAVGPGFPPRGGDERDRRQPSLLEQELIECLREQLPRVRRGDAFAPEVVLEFVRSITELQGDDFKERGAPPERPPAEASESATQTREGKHILDLSLEALNCDPVPVLLPLVVSPRGASDTAVANSNGSWKLDQRRCSAENAQRRLRLRSQPSSEGDHERAVIAEALKDIRRRLDPSPQESSEETPGPSELEELMEDSSLATTSEDTSSSQDNTGEKGGDSTSAETTEVTEQLDIEDSSEEQSAASAKDLCPTFPAAANYDVLSSAVSCLDPVVDHVEPLYTMRNVYQNIAQAYDTVFGSAQVDAEVPLFLDENPKQPADSCSACYDFTNHEYLTHHERLPGGAFERFISSSHQSDADVKQQTVPRVPDLLCGDDCHFQSPQVVQQFQQVPLNAELHVAVQQPDGVSGSSMIPSVDEKSFINFLFSTLSNDDAEGRAGQLDPFQINSNVGFLNENADAFSSHVSPAVIADYNNNVFGFHDNMPGYQELATIDETERQAEVSGETQVGSTMRKFSEPTENSTSATSTETSCARNTPASPRPYQPTFEKEIRMTGAQVFQVELSNMAPEFLQLLQDKNDDVNAEKGHVLALSTRICDVLSTEPERNYDLLKSSPERCSWAKARTPFSDANALAPAAEMIPVAEEALKLRRRNGRNFFSDGHVLGDAISGGQAKHQEHVLDRPKLTSWPLKPAFITDKDWIRRFAPLRPMFVREQRQPKQPPPLKPVFLGPQQQQRHLHDWTDSDTAARPSVDGSLGWANNVRLPPTAPSCLTDDEVNTEDIVSGLREDTAILKPLLLESRNPIRQQLMTTESSSSDDNNSDLLGPFGTSSSDDNNDSCTATSLNASEEGEDSARTSTTATSAPPPQHRSLHHATFGVYENNDLSPDEPQAELLAPLPAGGVMTWRTSCSAPSATDEAEFDGSVPLFDCASAASEETAEVGGFNEVYPGSTKKTITIRAMMPTIDEEDQE</sequence>
<accession>A0ACB8C292</accession>
<dbReference type="EMBL" id="CM023478">
    <property type="protein sequence ID" value="KAH7932943.1"/>
    <property type="molecule type" value="Genomic_DNA"/>
</dbReference>
<evidence type="ECO:0000313" key="2">
    <source>
        <dbReference type="Proteomes" id="UP000821865"/>
    </source>
</evidence>
<proteinExistence type="predicted"/>
<reference evidence="1" key="1">
    <citation type="submission" date="2020-05" db="EMBL/GenBank/DDBJ databases">
        <title>Large-scale comparative analyses of tick genomes elucidate their genetic diversity and vector capacities.</title>
        <authorList>
            <person name="Jia N."/>
            <person name="Wang J."/>
            <person name="Shi W."/>
            <person name="Du L."/>
            <person name="Sun Y."/>
            <person name="Zhan W."/>
            <person name="Jiang J."/>
            <person name="Wang Q."/>
            <person name="Zhang B."/>
            <person name="Ji P."/>
            <person name="Sakyi L.B."/>
            <person name="Cui X."/>
            <person name="Yuan T."/>
            <person name="Jiang B."/>
            <person name="Yang W."/>
            <person name="Lam T.T.-Y."/>
            <person name="Chang Q."/>
            <person name="Ding S."/>
            <person name="Wang X."/>
            <person name="Zhu J."/>
            <person name="Ruan X."/>
            <person name="Zhao L."/>
            <person name="Wei J."/>
            <person name="Que T."/>
            <person name="Du C."/>
            <person name="Cheng J."/>
            <person name="Dai P."/>
            <person name="Han X."/>
            <person name="Huang E."/>
            <person name="Gao Y."/>
            <person name="Liu J."/>
            <person name="Shao H."/>
            <person name="Ye R."/>
            <person name="Li L."/>
            <person name="Wei W."/>
            <person name="Wang X."/>
            <person name="Wang C."/>
            <person name="Yang T."/>
            <person name="Huo Q."/>
            <person name="Li W."/>
            <person name="Guo W."/>
            <person name="Chen H."/>
            <person name="Zhou L."/>
            <person name="Ni X."/>
            <person name="Tian J."/>
            <person name="Zhou Y."/>
            <person name="Sheng Y."/>
            <person name="Liu T."/>
            <person name="Pan Y."/>
            <person name="Xia L."/>
            <person name="Li J."/>
            <person name="Zhao F."/>
            <person name="Cao W."/>
        </authorList>
    </citation>
    <scope>NUCLEOTIDE SEQUENCE</scope>
    <source>
        <strain evidence="1">Dsil-2018</strain>
    </source>
</reference>
<protein>
    <submittedName>
        <fullName evidence="1">Uncharacterized protein</fullName>
    </submittedName>
</protein>
<keyword evidence="2" id="KW-1185">Reference proteome</keyword>
<evidence type="ECO:0000313" key="1">
    <source>
        <dbReference type="EMBL" id="KAH7932943.1"/>
    </source>
</evidence>